<accession>A0ABU3PTD2</accession>
<organism evidence="4 5">
    <name type="scientific">Nocardioides imazamoxiresistens</name>
    <dbReference type="NCBI Taxonomy" id="3231893"/>
    <lineage>
        <taxon>Bacteria</taxon>
        <taxon>Bacillati</taxon>
        <taxon>Actinomycetota</taxon>
        <taxon>Actinomycetes</taxon>
        <taxon>Propionibacteriales</taxon>
        <taxon>Nocardioidaceae</taxon>
        <taxon>Nocardioides</taxon>
    </lineage>
</organism>
<dbReference type="InterPro" id="IPR050268">
    <property type="entry name" value="NADH-dep_flavin_reductase"/>
</dbReference>
<comment type="caution">
    <text evidence="4">The sequence shown here is derived from an EMBL/GenBank/DDBJ whole genome shotgun (WGS) entry which is preliminary data.</text>
</comment>
<dbReference type="SMART" id="SM00903">
    <property type="entry name" value="Flavin_Reduct"/>
    <property type="match status" value="1"/>
</dbReference>
<comment type="similarity">
    <text evidence="1">Belongs to the non-flavoprotein flavin reductase family.</text>
</comment>
<proteinExistence type="inferred from homology"/>
<dbReference type="PANTHER" id="PTHR30466">
    <property type="entry name" value="FLAVIN REDUCTASE"/>
    <property type="match status" value="1"/>
</dbReference>
<dbReference type="Pfam" id="PF01613">
    <property type="entry name" value="Flavin_Reduct"/>
    <property type="match status" value="1"/>
</dbReference>
<dbReference type="RefSeq" id="WP_315731888.1">
    <property type="nucleotide sequence ID" value="NZ_JAVYII010000002.1"/>
</dbReference>
<dbReference type="Proteomes" id="UP001268542">
    <property type="component" value="Unassembled WGS sequence"/>
</dbReference>
<dbReference type="SUPFAM" id="SSF50475">
    <property type="entry name" value="FMN-binding split barrel"/>
    <property type="match status" value="1"/>
</dbReference>
<keyword evidence="2 4" id="KW-0560">Oxidoreductase</keyword>
<dbReference type="InterPro" id="IPR012349">
    <property type="entry name" value="Split_barrel_FMN-bd"/>
</dbReference>
<keyword evidence="5" id="KW-1185">Reference proteome</keyword>
<dbReference type="Gene3D" id="2.30.110.10">
    <property type="entry name" value="Electron Transport, Fmn-binding Protein, Chain A"/>
    <property type="match status" value="1"/>
</dbReference>
<evidence type="ECO:0000256" key="2">
    <source>
        <dbReference type="ARBA" id="ARBA00023002"/>
    </source>
</evidence>
<dbReference type="PANTHER" id="PTHR30466:SF11">
    <property type="entry name" value="FLAVIN-DEPENDENT MONOOXYGENASE, REDUCTASE SUBUNIT HSAB"/>
    <property type="match status" value="1"/>
</dbReference>
<name>A0ABU3PTD2_9ACTN</name>
<dbReference type="InterPro" id="IPR002563">
    <property type="entry name" value="Flavin_Rdtase-like_dom"/>
</dbReference>
<dbReference type="GO" id="GO:0016491">
    <property type="term" value="F:oxidoreductase activity"/>
    <property type="evidence" value="ECO:0007669"/>
    <property type="project" value="UniProtKB-KW"/>
</dbReference>
<dbReference type="EMBL" id="JAVYII010000002">
    <property type="protein sequence ID" value="MDT9592459.1"/>
    <property type="molecule type" value="Genomic_DNA"/>
</dbReference>
<evidence type="ECO:0000259" key="3">
    <source>
        <dbReference type="SMART" id="SM00903"/>
    </source>
</evidence>
<reference evidence="4 5" key="1">
    <citation type="submission" date="2023-08" db="EMBL/GenBank/DDBJ databases">
        <title>Nocardioides seae sp. nov., a bacterium isolated from a soil.</title>
        <authorList>
            <person name="Wang X."/>
        </authorList>
    </citation>
    <scope>NUCLEOTIDE SEQUENCE [LARGE SCALE GENOMIC DNA]</scope>
    <source>
        <strain evidence="4 5">YZH12</strain>
    </source>
</reference>
<evidence type="ECO:0000313" key="5">
    <source>
        <dbReference type="Proteomes" id="UP001268542"/>
    </source>
</evidence>
<gene>
    <name evidence="4" type="ORF">RDV89_05235</name>
</gene>
<sequence length="169" mass="17974">MIPRDVAPTRFRDVLGTFATGVVVVTALDGDQPVGMTVQSFSSLSLRPPLVLFCPARTSRTWPRVRRVGSFCANVLAADQADLAATMAAGRGDRFRDVAWEAGVTGAPRLAGALSHVEATVQAVHDGGDHDVVVGRVRAVARGAEGTRPLLFHEGRYARLLAEESAEAR</sequence>
<protein>
    <submittedName>
        <fullName evidence="4">Flavin reductase family protein</fullName>
        <ecNumber evidence="4">1.-.-.-</ecNumber>
    </submittedName>
</protein>
<dbReference type="EC" id="1.-.-.-" evidence="4"/>
<evidence type="ECO:0000313" key="4">
    <source>
        <dbReference type="EMBL" id="MDT9592459.1"/>
    </source>
</evidence>
<evidence type="ECO:0000256" key="1">
    <source>
        <dbReference type="ARBA" id="ARBA00008898"/>
    </source>
</evidence>
<feature type="domain" description="Flavin reductase like" evidence="3">
    <location>
        <begin position="15"/>
        <end position="159"/>
    </location>
</feature>